<dbReference type="RefSeq" id="WP_085786308.1">
    <property type="nucleotide sequence ID" value="NZ_CP019937.1"/>
</dbReference>
<dbReference type="GO" id="GO:0046872">
    <property type="term" value="F:metal ion binding"/>
    <property type="evidence" value="ECO:0007669"/>
    <property type="project" value="UniProtKB-KW"/>
</dbReference>
<dbReference type="GO" id="GO:0034545">
    <property type="term" value="F:fumarylpyruvate hydrolase activity"/>
    <property type="evidence" value="ECO:0007669"/>
    <property type="project" value="UniProtKB-EC"/>
</dbReference>
<name>A0A1W6P049_9RHOB</name>
<protein>
    <submittedName>
        <fullName evidence="3">Fumarylpyruvate hydrolase</fullName>
        <ecNumber evidence="3">3.7.1.20</ecNumber>
    </submittedName>
</protein>
<evidence type="ECO:0000313" key="4">
    <source>
        <dbReference type="Proteomes" id="UP000242447"/>
    </source>
</evidence>
<dbReference type="KEGG" id="kro:BVG79_01473"/>
<dbReference type="STRING" id="92947.BVG79_01473"/>
<dbReference type="SUPFAM" id="SSF56529">
    <property type="entry name" value="FAH"/>
    <property type="match status" value="1"/>
</dbReference>
<dbReference type="PANTHER" id="PTHR11820">
    <property type="entry name" value="ACYLPYRUVASE"/>
    <property type="match status" value="1"/>
</dbReference>
<dbReference type="EMBL" id="CP019937">
    <property type="protein sequence ID" value="ARO14819.1"/>
    <property type="molecule type" value="Genomic_DNA"/>
</dbReference>
<keyword evidence="3" id="KW-0670">Pyruvate</keyword>
<evidence type="ECO:0000313" key="3">
    <source>
        <dbReference type="EMBL" id="ARO14819.1"/>
    </source>
</evidence>
<feature type="domain" description="Fumarylacetoacetase-like C-terminal" evidence="2">
    <location>
        <begin position="28"/>
        <end position="223"/>
    </location>
</feature>
<dbReference type="AlphaFoldDB" id="A0A1W6P049"/>
<dbReference type="EC" id="3.7.1.20" evidence="3"/>
<gene>
    <name evidence="3" type="primary">nagK</name>
    <name evidence="3" type="ORF">BVG79_01473</name>
</gene>
<dbReference type="GO" id="GO:0018773">
    <property type="term" value="F:acetylpyruvate hydrolase activity"/>
    <property type="evidence" value="ECO:0007669"/>
    <property type="project" value="TreeGrafter"/>
</dbReference>
<evidence type="ECO:0000259" key="2">
    <source>
        <dbReference type="Pfam" id="PF01557"/>
    </source>
</evidence>
<keyword evidence="3" id="KW-0378">Hydrolase</keyword>
<sequence length="228" mass="24391">MTDTIFPPPAVPSLPVVGETARFAVGRIFCIGRNYAAHAAELGNTIDREAPFFFMKDANHLAQSGQDLPFPPATEDLHHEVELVVAIGGEGHDLTPDAAAALVWGYAIGLDMTRRDLQNIAKAAGRPWDTAKNFEDAAIIGPLTRGFEPDLSAPLQLTVNGALRQSQPPSDMVWNVAETVAIVSRLYHLRAGDLIMTGTPAGVGRVQPGDVLVGTFPGLEDLRVSYLS</sequence>
<organism evidence="3 4">
    <name type="scientific">Ketogulonicigenium robustum</name>
    <dbReference type="NCBI Taxonomy" id="92947"/>
    <lineage>
        <taxon>Bacteria</taxon>
        <taxon>Pseudomonadati</taxon>
        <taxon>Pseudomonadota</taxon>
        <taxon>Alphaproteobacteria</taxon>
        <taxon>Rhodobacterales</taxon>
        <taxon>Roseobacteraceae</taxon>
        <taxon>Ketogulonicigenium</taxon>
    </lineage>
</organism>
<reference evidence="3 4" key="1">
    <citation type="submission" date="2017-02" db="EMBL/GenBank/DDBJ databases">
        <title>Ketogulonicigenium robustum SPU B003 Genome sequencing and assembly.</title>
        <authorList>
            <person name="Li Y."/>
            <person name="Liu L."/>
            <person name="Wang C."/>
            <person name="Zhang M."/>
            <person name="Zhang T."/>
            <person name="Zhang Y."/>
        </authorList>
    </citation>
    <scope>NUCLEOTIDE SEQUENCE [LARGE SCALE GENOMIC DNA]</scope>
    <source>
        <strain evidence="3 4">SPU_B003</strain>
    </source>
</reference>
<proteinExistence type="predicted"/>
<dbReference type="PANTHER" id="PTHR11820:SF90">
    <property type="entry name" value="FLUTATHIONE S-TRANSFERASE"/>
    <property type="match status" value="1"/>
</dbReference>
<accession>A0A1W6P049</accession>
<dbReference type="Pfam" id="PF01557">
    <property type="entry name" value="FAA_hydrolase"/>
    <property type="match status" value="1"/>
</dbReference>
<keyword evidence="4" id="KW-1185">Reference proteome</keyword>
<dbReference type="Gene3D" id="3.90.850.10">
    <property type="entry name" value="Fumarylacetoacetase-like, C-terminal domain"/>
    <property type="match status" value="1"/>
</dbReference>
<dbReference type="InterPro" id="IPR011234">
    <property type="entry name" value="Fumarylacetoacetase-like_C"/>
</dbReference>
<dbReference type="OrthoDB" id="5197601at2"/>
<keyword evidence="1" id="KW-0479">Metal-binding</keyword>
<dbReference type="InterPro" id="IPR036663">
    <property type="entry name" value="Fumarylacetoacetase_C_sf"/>
</dbReference>
<evidence type="ECO:0000256" key="1">
    <source>
        <dbReference type="ARBA" id="ARBA00022723"/>
    </source>
</evidence>
<dbReference type="Proteomes" id="UP000242447">
    <property type="component" value="Chromosome"/>
</dbReference>